<dbReference type="GO" id="GO:0046872">
    <property type="term" value="F:metal ion binding"/>
    <property type="evidence" value="ECO:0007669"/>
    <property type="project" value="UniProtKB-KW"/>
</dbReference>
<keyword evidence="5" id="KW-0819">tRNA processing</keyword>
<gene>
    <name evidence="13" type="ORF">CAPTEDRAFT_228344</name>
</gene>
<name>R7VFQ4_CAPTE</name>
<dbReference type="PANTHER" id="PTHR12553">
    <property type="entry name" value="ZINC PHOSPHODIESTERASE ELAC PROTEIN 2"/>
    <property type="match status" value="1"/>
</dbReference>
<evidence type="ECO:0000313" key="13">
    <source>
        <dbReference type="EMBL" id="ELU17454.1"/>
    </source>
</evidence>
<evidence type="ECO:0000259" key="12">
    <source>
        <dbReference type="Pfam" id="PF13691"/>
    </source>
</evidence>
<dbReference type="HOGENOM" id="CLU_006220_2_0_1"/>
<dbReference type="EnsemblMetazoa" id="CapteT228344">
    <property type="protein sequence ID" value="CapteP228344"/>
    <property type="gene ID" value="CapteG228344"/>
</dbReference>
<dbReference type="CDD" id="cd07718">
    <property type="entry name" value="RNaseZ_ELAC1_ELAC2-C-term-like_MBL-fold"/>
    <property type="match status" value="1"/>
</dbReference>
<dbReference type="AlphaFoldDB" id="R7VFQ4"/>
<dbReference type="Gene3D" id="3.60.15.10">
    <property type="entry name" value="Ribonuclease Z/Hydroxyacylglutathione hydrolase-like"/>
    <property type="match status" value="3"/>
</dbReference>
<comment type="similarity">
    <text evidence="3">Belongs to the RNase Z family.</text>
</comment>
<evidence type="ECO:0000256" key="10">
    <source>
        <dbReference type="ARBA" id="ARBA00022833"/>
    </source>
</evidence>
<dbReference type="InterPro" id="IPR036866">
    <property type="entry name" value="RibonucZ/Hydroxyglut_hydro"/>
</dbReference>
<organism evidence="13">
    <name type="scientific">Capitella teleta</name>
    <name type="common">Polychaete worm</name>
    <dbReference type="NCBI Taxonomy" id="283909"/>
    <lineage>
        <taxon>Eukaryota</taxon>
        <taxon>Metazoa</taxon>
        <taxon>Spiralia</taxon>
        <taxon>Lophotrochozoa</taxon>
        <taxon>Annelida</taxon>
        <taxon>Polychaeta</taxon>
        <taxon>Sedentaria</taxon>
        <taxon>Scolecida</taxon>
        <taxon>Capitellidae</taxon>
        <taxon>Capitella</taxon>
    </lineage>
</organism>
<keyword evidence="7" id="KW-0479">Metal-binding</keyword>
<proteinExistence type="inferred from homology"/>
<dbReference type="PANTHER" id="PTHR12553:SF49">
    <property type="entry name" value="ZINC PHOSPHODIESTERASE ELAC PROTEIN 2"/>
    <property type="match status" value="1"/>
</dbReference>
<dbReference type="GO" id="GO:1990180">
    <property type="term" value="P:mitochondrial tRNA 3'-end processing"/>
    <property type="evidence" value="ECO:0007669"/>
    <property type="project" value="TreeGrafter"/>
</dbReference>
<evidence type="ECO:0000256" key="6">
    <source>
        <dbReference type="ARBA" id="ARBA00022722"/>
    </source>
</evidence>
<evidence type="ECO:0000256" key="8">
    <source>
        <dbReference type="ARBA" id="ARBA00022759"/>
    </source>
</evidence>
<comment type="catalytic activity">
    <reaction evidence="1">
        <text>Endonucleolytic cleavage of RNA, removing extra 3' nucleotides from tRNA precursor, generating 3' termini of tRNAs. A 3'-hydroxy group is left at the tRNA terminus and a 5'-phosphoryl group is left at the trailer molecule.</text>
        <dbReference type="EC" id="3.1.26.11"/>
    </reaction>
</comment>
<evidence type="ECO:0000256" key="7">
    <source>
        <dbReference type="ARBA" id="ARBA00022723"/>
    </source>
</evidence>
<evidence type="ECO:0000313" key="14">
    <source>
        <dbReference type="EnsemblMetazoa" id="CapteP228344"/>
    </source>
</evidence>
<dbReference type="FunCoup" id="R7VFQ4">
    <property type="interactions" value="1825"/>
</dbReference>
<dbReference type="GO" id="GO:0042781">
    <property type="term" value="F:3'-tRNA processing endoribonuclease activity"/>
    <property type="evidence" value="ECO:0007669"/>
    <property type="project" value="UniProtKB-EC"/>
</dbReference>
<evidence type="ECO:0000256" key="4">
    <source>
        <dbReference type="ARBA" id="ARBA00012477"/>
    </source>
</evidence>
<sequence length="758" mass="86198">MSGQKSSRVMRVIGCHDHATKALVLTANQITYFFNCPEGIQRALHCNGLAKTKEVNILVTRNIWSNIGGLIGACLFFQEGQKSVVRCHGSNSLKQILSNARGFSQFEHQPIVTPRTEKVFTDDFLKITYVPLMADATMKADEGKKRVLYDDEVTSYIIEALPLARRIDMEKCVLLGIKQGPMVGQLKKGEAVTLPDGTVIEPEQVLRDAEPVNPPLLVVDCPSDCYITSLNNCEDLQPFYADKKLSLVVHLTPGDVMLDAAYIHWMKRFGADVQHLVVNELGESSPVSSVHWFQSIMNLIDSKLFPLLHDPFMKTEVDMEGNRELLSKHGLNVTLGRSNLKYLWSRTQMFDANEVVTRLDVAASQEEALQDEDFKKMLQEFLPKVAELRDSEGSEFPRFTFLGTASASPSKYRNVSGILLQAREDQYFILDCGESSLIQMILHYGVEKVKDILINLDLIYISHLHPDHHLGFFTILLERQKAFASKGQPYKPLEVVTCQSFENWYRLVETYFGIPVSQLIRHTFVENFQVNFFDRIDHSLLKNLNLSQIRSVHMHHTQFPFGVRLNHADGWSVVYSGDTMPCDALVKEGHGCDVLIHEATFMEGMESEATFKNHSTMPQALKIAREMEAKFTLLTHFSQRFPKIPLMPPEKTRNAGSAVDHLRVSMKDLHLVPLFKPLLLQLFKEDHHEVLRKMSSWMEREANREPRKKHKVNQRKRNYKNFSPLGEGHSSSSTEDLSPKRVSPSAKTKQAKKMTTNS</sequence>
<keyword evidence="9" id="KW-0378">Hydrolase</keyword>
<evidence type="ECO:0000313" key="15">
    <source>
        <dbReference type="Proteomes" id="UP000014760"/>
    </source>
</evidence>
<dbReference type="EMBL" id="KB292506">
    <property type="protein sequence ID" value="ELU17454.1"/>
    <property type="molecule type" value="Genomic_DNA"/>
</dbReference>
<feature type="region of interest" description="Disordered" evidence="11">
    <location>
        <begin position="699"/>
        <end position="758"/>
    </location>
</feature>
<dbReference type="SUPFAM" id="SSF56281">
    <property type="entry name" value="Metallo-hydrolase/oxidoreductase"/>
    <property type="match status" value="2"/>
</dbReference>
<reference evidence="15" key="1">
    <citation type="submission" date="2012-12" db="EMBL/GenBank/DDBJ databases">
        <authorList>
            <person name="Hellsten U."/>
            <person name="Grimwood J."/>
            <person name="Chapman J.A."/>
            <person name="Shapiro H."/>
            <person name="Aerts A."/>
            <person name="Otillar R.P."/>
            <person name="Terry A.Y."/>
            <person name="Boore J.L."/>
            <person name="Simakov O."/>
            <person name="Marletaz F."/>
            <person name="Cho S.-J."/>
            <person name="Edsinger-Gonzales E."/>
            <person name="Havlak P."/>
            <person name="Kuo D.-H."/>
            <person name="Larsson T."/>
            <person name="Lv J."/>
            <person name="Arendt D."/>
            <person name="Savage R."/>
            <person name="Osoegawa K."/>
            <person name="de Jong P."/>
            <person name="Lindberg D.R."/>
            <person name="Seaver E.C."/>
            <person name="Weisblat D.A."/>
            <person name="Putnam N.H."/>
            <person name="Grigoriev I.V."/>
            <person name="Rokhsar D.S."/>
        </authorList>
    </citation>
    <scope>NUCLEOTIDE SEQUENCE</scope>
    <source>
        <strain evidence="15">I ESC-2004</strain>
    </source>
</reference>
<dbReference type="GO" id="GO:0005739">
    <property type="term" value="C:mitochondrion"/>
    <property type="evidence" value="ECO:0007669"/>
    <property type="project" value="TreeGrafter"/>
</dbReference>
<dbReference type="EC" id="3.1.26.11" evidence="4"/>
<reference evidence="14" key="3">
    <citation type="submission" date="2015-06" db="UniProtKB">
        <authorList>
            <consortium name="EnsemblMetazoa"/>
        </authorList>
    </citation>
    <scope>IDENTIFICATION</scope>
</reference>
<accession>R7VFQ4</accession>
<feature type="compositionally biased region" description="Basic residues" evidence="11">
    <location>
        <begin position="706"/>
        <end position="719"/>
    </location>
</feature>
<evidence type="ECO:0000256" key="9">
    <source>
        <dbReference type="ARBA" id="ARBA00022801"/>
    </source>
</evidence>
<dbReference type="EMBL" id="AMQN01000549">
    <property type="status" value="NOT_ANNOTATED_CDS"/>
    <property type="molecule type" value="Genomic_DNA"/>
</dbReference>
<protein>
    <recommendedName>
        <fullName evidence="4">ribonuclease Z</fullName>
        <ecNumber evidence="4">3.1.26.11</ecNumber>
    </recommendedName>
</protein>
<dbReference type="OMA" id="INYICQL"/>
<feature type="compositionally biased region" description="Polar residues" evidence="11">
    <location>
        <begin position="745"/>
        <end position="758"/>
    </location>
</feature>
<keyword evidence="10" id="KW-0862">Zinc</keyword>
<keyword evidence="8" id="KW-0255">Endonuclease</keyword>
<evidence type="ECO:0000256" key="3">
    <source>
        <dbReference type="ARBA" id="ARBA00007823"/>
    </source>
</evidence>
<dbReference type="Pfam" id="PF13691">
    <property type="entry name" value="Lactamase_B_4"/>
    <property type="match status" value="1"/>
</dbReference>
<dbReference type="Proteomes" id="UP000014760">
    <property type="component" value="Unassembled WGS sequence"/>
</dbReference>
<feature type="domain" description="tRNase Z endonuclease" evidence="12">
    <location>
        <begin position="22"/>
        <end position="69"/>
    </location>
</feature>
<evidence type="ECO:0000256" key="11">
    <source>
        <dbReference type="SAM" id="MobiDB-lite"/>
    </source>
</evidence>
<keyword evidence="15" id="KW-1185">Reference proteome</keyword>
<evidence type="ECO:0000256" key="1">
    <source>
        <dbReference type="ARBA" id="ARBA00000402"/>
    </source>
</evidence>
<keyword evidence="6" id="KW-0540">Nuclease</keyword>
<dbReference type="Pfam" id="PF23023">
    <property type="entry name" value="Anti-Pycsar_Apyc1"/>
    <property type="match status" value="1"/>
</dbReference>
<comment type="cofactor">
    <cofactor evidence="2">
        <name>Zn(2+)</name>
        <dbReference type="ChEBI" id="CHEBI:29105"/>
    </cofactor>
</comment>
<dbReference type="STRING" id="283909.R7VFQ4"/>
<dbReference type="OrthoDB" id="527344at2759"/>
<dbReference type="InterPro" id="IPR047151">
    <property type="entry name" value="RNZ2-like"/>
</dbReference>
<dbReference type="InterPro" id="IPR027794">
    <property type="entry name" value="tRNase_Z_dom"/>
</dbReference>
<reference evidence="13 15" key="2">
    <citation type="journal article" date="2013" name="Nature">
        <title>Insights into bilaterian evolution from three spiralian genomes.</title>
        <authorList>
            <person name="Simakov O."/>
            <person name="Marletaz F."/>
            <person name="Cho S.J."/>
            <person name="Edsinger-Gonzales E."/>
            <person name="Havlak P."/>
            <person name="Hellsten U."/>
            <person name="Kuo D.H."/>
            <person name="Larsson T."/>
            <person name="Lv J."/>
            <person name="Arendt D."/>
            <person name="Savage R."/>
            <person name="Osoegawa K."/>
            <person name="de Jong P."/>
            <person name="Grimwood J."/>
            <person name="Chapman J.A."/>
            <person name="Shapiro H."/>
            <person name="Aerts A."/>
            <person name="Otillar R.P."/>
            <person name="Terry A.Y."/>
            <person name="Boore J.L."/>
            <person name="Grigoriev I.V."/>
            <person name="Lindberg D.R."/>
            <person name="Seaver E.C."/>
            <person name="Weisblat D.A."/>
            <person name="Putnam N.H."/>
            <person name="Rokhsar D.S."/>
        </authorList>
    </citation>
    <scope>NUCLEOTIDE SEQUENCE</scope>
    <source>
        <strain evidence="13 15">I ESC-2004</strain>
    </source>
</reference>
<evidence type="ECO:0000256" key="2">
    <source>
        <dbReference type="ARBA" id="ARBA00001947"/>
    </source>
</evidence>
<evidence type="ECO:0000256" key="5">
    <source>
        <dbReference type="ARBA" id="ARBA00022694"/>
    </source>
</evidence>